<evidence type="ECO:0000313" key="2">
    <source>
        <dbReference type="EMBL" id="SKC12562.1"/>
    </source>
</evidence>
<protein>
    <submittedName>
        <fullName evidence="2">Pimeloyl-ACP methyl ester carboxylesterase</fullName>
    </submittedName>
</protein>
<name>A0A1T5GVU4_9SPHN</name>
<organism evidence="2 3">
    <name type="scientific">Rhizorhabdus histidinilytica</name>
    <dbReference type="NCBI Taxonomy" id="439228"/>
    <lineage>
        <taxon>Bacteria</taxon>
        <taxon>Pseudomonadati</taxon>
        <taxon>Pseudomonadota</taxon>
        <taxon>Alphaproteobacteria</taxon>
        <taxon>Sphingomonadales</taxon>
        <taxon>Sphingomonadaceae</taxon>
        <taxon>Rhizorhabdus</taxon>
    </lineage>
</organism>
<dbReference type="Pfam" id="PF00561">
    <property type="entry name" value="Abhydrolase_1"/>
    <property type="match status" value="1"/>
</dbReference>
<dbReference type="Proteomes" id="UP000189818">
    <property type="component" value="Unassembled WGS sequence"/>
</dbReference>
<accession>A0A1T5GVU4</accession>
<gene>
    <name evidence="2" type="ORF">SAMN06295920_12123</name>
</gene>
<dbReference type="GO" id="GO:0016020">
    <property type="term" value="C:membrane"/>
    <property type="evidence" value="ECO:0007669"/>
    <property type="project" value="TreeGrafter"/>
</dbReference>
<dbReference type="InterPro" id="IPR000073">
    <property type="entry name" value="AB_hydrolase_1"/>
</dbReference>
<dbReference type="EMBL" id="FUYM01000021">
    <property type="protein sequence ID" value="SKC12562.1"/>
    <property type="molecule type" value="Genomic_DNA"/>
</dbReference>
<proteinExistence type="predicted"/>
<dbReference type="STRING" id="439228.SAMN06295920_12123"/>
<keyword evidence="3" id="KW-1185">Reference proteome</keyword>
<dbReference type="InterPro" id="IPR029058">
    <property type="entry name" value="AB_hydrolase_fold"/>
</dbReference>
<dbReference type="PANTHER" id="PTHR43798">
    <property type="entry name" value="MONOACYLGLYCEROL LIPASE"/>
    <property type="match status" value="1"/>
</dbReference>
<evidence type="ECO:0000313" key="3">
    <source>
        <dbReference type="Proteomes" id="UP000189818"/>
    </source>
</evidence>
<sequence>MLGCAAFIALAPAGAAEPGGKGAQVPSETLVEFARPHQLVDIGGRKLNLFCMGAGPRTVLFDAGGSDWSVIWALVLPEVAKHARACAYDRAGLGYSDPAAGPRSPIAIVEDLHALIRAAGIETPLVLVGHSLGGFHTKLYTRLYPEDVAGLVLIDPAEERSSERVRALLLKRYGASLTARLELRDNDGLGLLLARFERCVAAAKDGDLDPQSPLYRRCSDPVRPALGPAIAAERARIQVTRSYQETQGSEVINSVYGKAAGDPIYAALFRPGVFGNKPLIVLTHGRFDADDPFDVADFQSGLWLHEQTAGLSRRGRHRVVPDTSHNIEIDDPAAVIDAVVEVLGSSSR</sequence>
<dbReference type="AlphaFoldDB" id="A0A1T5GVU4"/>
<dbReference type="RefSeq" id="WP_176152700.1">
    <property type="nucleotide sequence ID" value="NZ_FUYM01000021.1"/>
</dbReference>
<dbReference type="PANTHER" id="PTHR43798:SF33">
    <property type="entry name" value="HYDROLASE, PUTATIVE (AFU_ORTHOLOGUE AFUA_2G14860)-RELATED"/>
    <property type="match status" value="1"/>
</dbReference>
<feature type="domain" description="AB hydrolase-1" evidence="1">
    <location>
        <begin position="59"/>
        <end position="199"/>
    </location>
</feature>
<evidence type="ECO:0000259" key="1">
    <source>
        <dbReference type="Pfam" id="PF00561"/>
    </source>
</evidence>
<dbReference type="InterPro" id="IPR050266">
    <property type="entry name" value="AB_hydrolase_sf"/>
</dbReference>
<dbReference type="SUPFAM" id="SSF53474">
    <property type="entry name" value="alpha/beta-Hydrolases"/>
    <property type="match status" value="1"/>
</dbReference>
<reference evidence="3" key="1">
    <citation type="submission" date="2017-02" db="EMBL/GenBank/DDBJ databases">
        <authorList>
            <person name="Varghese N."/>
            <person name="Submissions S."/>
        </authorList>
    </citation>
    <scope>NUCLEOTIDE SEQUENCE [LARGE SCALE GENOMIC DNA]</scope>
    <source>
        <strain evidence="3">UM2</strain>
    </source>
</reference>
<dbReference type="Gene3D" id="3.40.50.1820">
    <property type="entry name" value="alpha/beta hydrolase"/>
    <property type="match status" value="1"/>
</dbReference>